<reference evidence="2" key="1">
    <citation type="submission" date="2020-06" db="EMBL/GenBank/DDBJ databases">
        <authorList>
            <consortium name="Plant Systems Biology data submission"/>
        </authorList>
    </citation>
    <scope>NUCLEOTIDE SEQUENCE</scope>
    <source>
        <strain evidence="2">D6</strain>
    </source>
</reference>
<accession>A0A9N8EE05</accession>
<dbReference type="Gene3D" id="3.80.10.10">
    <property type="entry name" value="Ribonuclease Inhibitor"/>
    <property type="match status" value="2"/>
</dbReference>
<dbReference type="OrthoDB" id="65413at2759"/>
<sequence>MMDHIAQQLQYQPGFRFLELERSVEDDEEGFISMVSALVGSKSVRHMYLCGEFFDSLDDEQRQIFLEATGTIESLQCLYMANAKLSMDSVEDLAVAFAADMMTSSTIQEVSLQHLNIPDTVVLDDLVRAIAKFPVVERVEIGVLFIHHDQAAFSPDALADLCQSKSLKALTLIDLRFDQDHFKAMEQALSNNHALAELSLWGEILDFASCTAMAKMLRRNRSLESLCIYFGNMNDDGIQAICQSIGQSNNLKSFSIENEDDSITQTGVSAMAEMLEDNKQLETLSLATKALDSEGFIRLGRVLKTHPTLRELSLDNSTSSSEHPASVQKPAIASLSNMLEVNTSIRRLDLSGISMDDTTVALLASSLKTNSKLQELSLGSIKLQSDEEDEETTTESKLGRVFGVLEDLVEHNTVLEKISTEQDTLTLNFGGKINFLLSLNQRGLRTAMVDVNTHRKWFANKLAESVYCVSTLFYLLSMNPSLMVVPEASA</sequence>
<organism evidence="2 3">
    <name type="scientific">Seminavis robusta</name>
    <dbReference type="NCBI Taxonomy" id="568900"/>
    <lineage>
        <taxon>Eukaryota</taxon>
        <taxon>Sar</taxon>
        <taxon>Stramenopiles</taxon>
        <taxon>Ochrophyta</taxon>
        <taxon>Bacillariophyta</taxon>
        <taxon>Bacillariophyceae</taxon>
        <taxon>Bacillariophycidae</taxon>
        <taxon>Naviculales</taxon>
        <taxon>Naviculaceae</taxon>
        <taxon>Seminavis</taxon>
    </lineage>
</organism>
<dbReference type="PANTHER" id="PTHR24111:SF0">
    <property type="entry name" value="LEUCINE-RICH REPEAT-CONTAINING PROTEIN"/>
    <property type="match status" value="1"/>
</dbReference>
<comment type="caution">
    <text evidence="2">The sequence shown here is derived from an EMBL/GenBank/DDBJ whole genome shotgun (WGS) entry which is preliminary data.</text>
</comment>
<dbReference type="Proteomes" id="UP001153069">
    <property type="component" value="Unassembled WGS sequence"/>
</dbReference>
<gene>
    <name evidence="2" type="ORF">SEMRO_803_G204790.1</name>
</gene>
<dbReference type="SUPFAM" id="SSF52047">
    <property type="entry name" value="RNI-like"/>
    <property type="match status" value="1"/>
</dbReference>
<dbReference type="InterPro" id="IPR052201">
    <property type="entry name" value="LRR-containing_regulator"/>
</dbReference>
<keyword evidence="3" id="KW-1185">Reference proteome</keyword>
<keyword evidence="1" id="KW-0677">Repeat</keyword>
<dbReference type="EMBL" id="CAICTM010000802">
    <property type="protein sequence ID" value="CAB9516739.1"/>
    <property type="molecule type" value="Genomic_DNA"/>
</dbReference>
<evidence type="ECO:0000313" key="3">
    <source>
        <dbReference type="Proteomes" id="UP001153069"/>
    </source>
</evidence>
<evidence type="ECO:0000313" key="2">
    <source>
        <dbReference type="EMBL" id="CAB9516739.1"/>
    </source>
</evidence>
<protein>
    <submittedName>
        <fullName evidence="2">NACHT, LRR and PYD domains-containing protein</fullName>
    </submittedName>
</protein>
<proteinExistence type="predicted"/>
<dbReference type="PANTHER" id="PTHR24111">
    <property type="entry name" value="LEUCINE-RICH REPEAT-CONTAINING PROTEIN 34"/>
    <property type="match status" value="1"/>
</dbReference>
<dbReference type="AlphaFoldDB" id="A0A9N8EE05"/>
<dbReference type="InterPro" id="IPR032675">
    <property type="entry name" value="LRR_dom_sf"/>
</dbReference>
<name>A0A9N8EE05_9STRA</name>
<evidence type="ECO:0000256" key="1">
    <source>
        <dbReference type="ARBA" id="ARBA00022737"/>
    </source>
</evidence>